<dbReference type="Proteomes" id="UP000092508">
    <property type="component" value="Unassembled WGS sequence"/>
</dbReference>
<feature type="transmembrane region" description="Helical" evidence="1">
    <location>
        <begin position="59"/>
        <end position="79"/>
    </location>
</feature>
<protein>
    <submittedName>
        <fullName evidence="2">Uncharacterized protein</fullName>
    </submittedName>
</protein>
<evidence type="ECO:0000256" key="1">
    <source>
        <dbReference type="SAM" id="Phobius"/>
    </source>
</evidence>
<keyword evidence="1" id="KW-0472">Membrane</keyword>
<dbReference type="AlphaFoldDB" id="A0A1B8QDG0"/>
<evidence type="ECO:0000313" key="2">
    <source>
        <dbReference type="EMBL" id="OBX79666.1"/>
    </source>
</evidence>
<proteinExistence type="predicted"/>
<gene>
    <name evidence="2" type="ORF">A9308_05375</name>
</gene>
<reference evidence="2 3" key="1">
    <citation type="submission" date="2016-06" db="EMBL/GenBank/DDBJ databases">
        <title>Draft genome of Moraxella atlantae CCUG 66109.</title>
        <authorList>
            <person name="Salva-Serra F."/>
            <person name="Engstrom-Jakobsson H."/>
            <person name="Thorell K."/>
            <person name="Gonzales-Siles L."/>
            <person name="Karlsson R."/>
            <person name="Boulund F."/>
            <person name="Engstrand L."/>
            <person name="Kristiansson E."/>
            <person name="Moore E."/>
        </authorList>
    </citation>
    <scope>NUCLEOTIDE SEQUENCE [LARGE SCALE GENOMIC DNA]</scope>
    <source>
        <strain evidence="2 3">CCUG 66109</strain>
    </source>
</reference>
<evidence type="ECO:0000313" key="3">
    <source>
        <dbReference type="Proteomes" id="UP000092508"/>
    </source>
</evidence>
<name>A0A1B8QDG0_9GAMM</name>
<accession>A0A1B8QDG0</accession>
<comment type="caution">
    <text evidence="2">The sequence shown here is derived from an EMBL/GenBank/DDBJ whole genome shotgun (WGS) entry which is preliminary data.</text>
</comment>
<dbReference type="STRING" id="34059.A9308_05375"/>
<organism evidence="2 3">
    <name type="scientific">Faucicola atlantae</name>
    <dbReference type="NCBI Taxonomy" id="34059"/>
    <lineage>
        <taxon>Bacteria</taxon>
        <taxon>Pseudomonadati</taxon>
        <taxon>Pseudomonadota</taxon>
        <taxon>Gammaproteobacteria</taxon>
        <taxon>Moraxellales</taxon>
        <taxon>Moraxellaceae</taxon>
        <taxon>Faucicola</taxon>
    </lineage>
</organism>
<dbReference type="EMBL" id="LZMZ01000011">
    <property type="protein sequence ID" value="OBX79666.1"/>
    <property type="molecule type" value="Genomic_DNA"/>
</dbReference>
<sequence length="80" mass="8920">MKNVSKKCSDLLPSYQYTLAYCGVIRFNTAELGRQTLAQQAPRFVGKILNLMDLRGTNLWHLPLCLCGAVGSLCDIFILI</sequence>
<keyword evidence="1" id="KW-0812">Transmembrane</keyword>
<keyword evidence="1" id="KW-1133">Transmembrane helix</keyword>